<dbReference type="GO" id="GO:0016788">
    <property type="term" value="F:hydrolase activity, acting on ester bonds"/>
    <property type="evidence" value="ECO:0007669"/>
    <property type="project" value="UniProtKB-ARBA"/>
</dbReference>
<accession>A0A1S9P7Z3</accession>
<reference evidence="2 3" key="1">
    <citation type="submission" date="2016-07" db="EMBL/GenBank/DDBJ databases">
        <title>Genomic analysis of zinc-resistant bacterium Mucilaginibacter pedocola TBZ30.</title>
        <authorList>
            <person name="Huang J."/>
            <person name="Tang J."/>
        </authorList>
    </citation>
    <scope>NUCLEOTIDE SEQUENCE [LARGE SCALE GENOMIC DNA]</scope>
    <source>
        <strain evidence="2 3">TBZ30</strain>
    </source>
</reference>
<dbReference type="RefSeq" id="WP_078351095.1">
    <property type="nucleotide sequence ID" value="NZ_MBTF01000037.1"/>
</dbReference>
<dbReference type="InterPro" id="IPR036514">
    <property type="entry name" value="SGNH_hydro_sf"/>
</dbReference>
<dbReference type="EMBL" id="MBTF01000037">
    <property type="protein sequence ID" value="OOQ57059.1"/>
    <property type="molecule type" value="Genomic_DNA"/>
</dbReference>
<evidence type="ECO:0000313" key="2">
    <source>
        <dbReference type="EMBL" id="OOQ57059.1"/>
    </source>
</evidence>
<evidence type="ECO:0000313" key="3">
    <source>
        <dbReference type="Proteomes" id="UP000189739"/>
    </source>
</evidence>
<dbReference type="Pfam" id="PF13472">
    <property type="entry name" value="Lipase_GDSL_2"/>
    <property type="match status" value="1"/>
</dbReference>
<dbReference type="STRING" id="1792845.BC343_16135"/>
<evidence type="ECO:0000259" key="1">
    <source>
        <dbReference type="Pfam" id="PF13472"/>
    </source>
</evidence>
<dbReference type="InterPro" id="IPR013830">
    <property type="entry name" value="SGNH_hydro"/>
</dbReference>
<gene>
    <name evidence="2" type="ORF">BC343_16135</name>
</gene>
<organism evidence="2 3">
    <name type="scientific">Mucilaginibacter pedocola</name>
    <dbReference type="NCBI Taxonomy" id="1792845"/>
    <lineage>
        <taxon>Bacteria</taxon>
        <taxon>Pseudomonadati</taxon>
        <taxon>Bacteroidota</taxon>
        <taxon>Sphingobacteriia</taxon>
        <taxon>Sphingobacteriales</taxon>
        <taxon>Sphingobacteriaceae</taxon>
        <taxon>Mucilaginibacter</taxon>
    </lineage>
</organism>
<feature type="domain" description="SGNH hydrolase-type esterase" evidence="1">
    <location>
        <begin position="18"/>
        <end position="185"/>
    </location>
</feature>
<dbReference type="AlphaFoldDB" id="A0A1S9P7Z3"/>
<dbReference type="Proteomes" id="UP000189739">
    <property type="component" value="Unassembled WGS sequence"/>
</dbReference>
<proteinExistence type="predicted"/>
<comment type="caution">
    <text evidence="2">The sequence shown here is derived from an EMBL/GenBank/DDBJ whole genome shotgun (WGS) entry which is preliminary data.</text>
</comment>
<protein>
    <submittedName>
        <fullName evidence="2">GDSL family lipase</fullName>
    </submittedName>
</protein>
<sequence length="198" mass="23045">MYWYEEDIKSLEKKGLKEGYGAETLFYGSSSIRMWDSLQRDFEGLHPLNLGFGGSTLAGCVWFFDRVMYNYQPKRLIVYAGDNDLGDGRHPEEVFIFFQQLCVKAMQRFGPIPCYFISLKPSPARWNRADQFKYTNNLIENEIIKQGGNWQFIDVFKKMLDNNGYPQKQLYASDALHLSPQGYQVWKEVVSSKIMVNS</sequence>
<name>A0A1S9P7Z3_9SPHI</name>
<keyword evidence="3" id="KW-1185">Reference proteome</keyword>
<dbReference type="OrthoDB" id="9790057at2"/>
<dbReference type="SUPFAM" id="SSF52266">
    <property type="entry name" value="SGNH hydrolase"/>
    <property type="match status" value="1"/>
</dbReference>
<dbReference type="Gene3D" id="3.40.50.1110">
    <property type="entry name" value="SGNH hydrolase"/>
    <property type="match status" value="1"/>
</dbReference>